<dbReference type="OrthoDB" id="963196at2"/>
<evidence type="ECO:0000313" key="2">
    <source>
        <dbReference type="EMBL" id="SDF12712.1"/>
    </source>
</evidence>
<reference evidence="3" key="1">
    <citation type="submission" date="2016-10" db="EMBL/GenBank/DDBJ databases">
        <authorList>
            <person name="Varghese N."/>
            <person name="Submissions S."/>
        </authorList>
    </citation>
    <scope>NUCLEOTIDE SEQUENCE [LARGE SCALE GENOMIC DNA]</scope>
    <source>
        <strain evidence="3">DSM 19684</strain>
    </source>
</reference>
<sequence length="97" mass="11834">MEIEIVWTNRAEKGLFKTIEYLKSNWTKKEILRLEDNIHKFIERIKLQPSLYPKTIRFKHLHKGMVDENNYIVYKINPKKKQIVIINFRDGKQKSIY</sequence>
<dbReference type="EMBL" id="FNBH01000001">
    <property type="protein sequence ID" value="SDF12712.1"/>
    <property type="molecule type" value="Genomic_DNA"/>
</dbReference>
<organism evidence="2 3">
    <name type="scientific">Epilithonimonas hungarica</name>
    <dbReference type="NCBI Taxonomy" id="454006"/>
    <lineage>
        <taxon>Bacteria</taxon>
        <taxon>Pseudomonadati</taxon>
        <taxon>Bacteroidota</taxon>
        <taxon>Flavobacteriia</taxon>
        <taxon>Flavobacteriales</taxon>
        <taxon>Weeksellaceae</taxon>
        <taxon>Chryseobacterium group</taxon>
        <taxon>Epilithonimonas</taxon>
    </lineage>
</organism>
<dbReference type="AlphaFoldDB" id="A0A1G7IJ24"/>
<accession>A0A1G7IJ24</accession>
<dbReference type="Proteomes" id="UP000199203">
    <property type="component" value="Unassembled WGS sequence"/>
</dbReference>
<keyword evidence="1" id="KW-1277">Toxin-antitoxin system</keyword>
<proteinExistence type="predicted"/>
<dbReference type="Pfam" id="PF05016">
    <property type="entry name" value="ParE_toxin"/>
    <property type="match status" value="1"/>
</dbReference>
<protein>
    <submittedName>
        <fullName evidence="2">Plasmid stabilization system protein ParE</fullName>
    </submittedName>
</protein>
<dbReference type="RefSeq" id="WP_089872039.1">
    <property type="nucleotide sequence ID" value="NZ_FNBH01000001.1"/>
</dbReference>
<keyword evidence="3" id="KW-1185">Reference proteome</keyword>
<dbReference type="InterPro" id="IPR035093">
    <property type="entry name" value="RelE/ParE_toxin_dom_sf"/>
</dbReference>
<evidence type="ECO:0000256" key="1">
    <source>
        <dbReference type="ARBA" id="ARBA00022649"/>
    </source>
</evidence>
<name>A0A1G7IJ24_9FLAO</name>
<gene>
    <name evidence="2" type="ORF">SAMN05421825_1103</name>
</gene>
<dbReference type="Gene3D" id="3.30.2310.20">
    <property type="entry name" value="RelE-like"/>
    <property type="match status" value="1"/>
</dbReference>
<dbReference type="InterPro" id="IPR007712">
    <property type="entry name" value="RelE/ParE_toxin"/>
</dbReference>
<evidence type="ECO:0000313" key="3">
    <source>
        <dbReference type="Proteomes" id="UP000199203"/>
    </source>
</evidence>
<dbReference type="STRING" id="454006.SAMN05421825_1103"/>